<evidence type="ECO:0000313" key="8">
    <source>
        <dbReference type="Proteomes" id="UP000320216"/>
    </source>
</evidence>
<dbReference type="OrthoDB" id="3733304at2"/>
<proteinExistence type="predicted"/>
<feature type="transmembrane region" description="Helical" evidence="6">
    <location>
        <begin position="224"/>
        <end position="247"/>
    </location>
</feature>
<dbReference type="AlphaFoldDB" id="A0A5B8M7D2"/>
<dbReference type="EMBL" id="CP042305">
    <property type="protein sequence ID" value="QDZ16447.1"/>
    <property type="molecule type" value="Genomic_DNA"/>
</dbReference>
<evidence type="ECO:0000313" key="7">
    <source>
        <dbReference type="EMBL" id="QDZ16447.1"/>
    </source>
</evidence>
<organism evidence="7 8">
    <name type="scientific">Humibacter ginsenosidimutans</name>
    <dbReference type="NCBI Taxonomy" id="2599293"/>
    <lineage>
        <taxon>Bacteria</taxon>
        <taxon>Bacillati</taxon>
        <taxon>Actinomycetota</taxon>
        <taxon>Actinomycetes</taxon>
        <taxon>Micrococcales</taxon>
        <taxon>Microbacteriaceae</taxon>
        <taxon>Humibacter</taxon>
    </lineage>
</organism>
<reference evidence="7 8" key="1">
    <citation type="submission" date="2019-07" db="EMBL/GenBank/DDBJ databases">
        <title>Full genome sequence of Humibacter sp. WJ7-1.</title>
        <authorList>
            <person name="Im W.-T."/>
        </authorList>
    </citation>
    <scope>NUCLEOTIDE SEQUENCE [LARGE SCALE GENOMIC DNA]</scope>
    <source>
        <strain evidence="7 8">WJ7-1</strain>
    </source>
</reference>
<keyword evidence="3 6" id="KW-0812">Transmembrane</keyword>
<dbReference type="InterPro" id="IPR050833">
    <property type="entry name" value="Poly_Biosynth_Transport"/>
</dbReference>
<evidence type="ECO:0000256" key="4">
    <source>
        <dbReference type="ARBA" id="ARBA00022989"/>
    </source>
</evidence>
<keyword evidence="8" id="KW-1185">Reference proteome</keyword>
<feature type="transmembrane region" description="Helical" evidence="6">
    <location>
        <begin position="287"/>
        <end position="307"/>
    </location>
</feature>
<evidence type="ECO:0000256" key="5">
    <source>
        <dbReference type="ARBA" id="ARBA00023136"/>
    </source>
</evidence>
<feature type="transmembrane region" description="Helical" evidence="6">
    <location>
        <begin position="114"/>
        <end position="134"/>
    </location>
</feature>
<dbReference type="Proteomes" id="UP000320216">
    <property type="component" value="Chromosome"/>
</dbReference>
<dbReference type="PANTHER" id="PTHR30250:SF11">
    <property type="entry name" value="O-ANTIGEN TRANSPORTER-RELATED"/>
    <property type="match status" value="1"/>
</dbReference>
<feature type="transmembrane region" description="Helical" evidence="6">
    <location>
        <begin position="155"/>
        <end position="176"/>
    </location>
</feature>
<dbReference type="PANTHER" id="PTHR30250">
    <property type="entry name" value="PST FAMILY PREDICTED COLANIC ACID TRANSPORTER"/>
    <property type="match status" value="1"/>
</dbReference>
<evidence type="ECO:0008006" key="9">
    <source>
        <dbReference type="Google" id="ProtNLM"/>
    </source>
</evidence>
<comment type="subcellular location">
    <subcellularLocation>
        <location evidence="1">Cell membrane</location>
        <topology evidence="1">Multi-pass membrane protein</topology>
    </subcellularLocation>
</comment>
<gene>
    <name evidence="7" type="ORF">FPZ11_18355</name>
</gene>
<protein>
    <recommendedName>
        <fullName evidence="9">O-antigen/teichoic acid export membrane protein</fullName>
    </recommendedName>
</protein>
<keyword evidence="4 6" id="KW-1133">Transmembrane helix</keyword>
<dbReference type="KEGG" id="huw:FPZ11_18355"/>
<name>A0A5B8M7D2_9MICO</name>
<feature type="transmembrane region" description="Helical" evidence="6">
    <location>
        <begin position="374"/>
        <end position="398"/>
    </location>
</feature>
<dbReference type="RefSeq" id="WP_146322451.1">
    <property type="nucleotide sequence ID" value="NZ_CP042305.1"/>
</dbReference>
<accession>A0A5B8M7D2</accession>
<feature type="transmembrane region" description="Helical" evidence="6">
    <location>
        <begin position="12"/>
        <end position="35"/>
    </location>
</feature>
<evidence type="ECO:0000256" key="1">
    <source>
        <dbReference type="ARBA" id="ARBA00004651"/>
    </source>
</evidence>
<evidence type="ECO:0000256" key="2">
    <source>
        <dbReference type="ARBA" id="ARBA00022475"/>
    </source>
</evidence>
<feature type="transmembrane region" description="Helical" evidence="6">
    <location>
        <begin position="350"/>
        <end position="368"/>
    </location>
</feature>
<keyword evidence="2" id="KW-1003">Cell membrane</keyword>
<keyword evidence="5 6" id="KW-0472">Membrane</keyword>
<feature type="transmembrane region" description="Helical" evidence="6">
    <location>
        <begin position="319"/>
        <end position="343"/>
    </location>
</feature>
<evidence type="ECO:0000256" key="6">
    <source>
        <dbReference type="SAM" id="Phobius"/>
    </source>
</evidence>
<feature type="transmembrane region" description="Helical" evidence="6">
    <location>
        <begin position="86"/>
        <end position="108"/>
    </location>
</feature>
<sequence length="407" mass="42644">MANVRGVIRASSGYGLSVVTGGIVSVAVIPVVIIVAGAHTWATIAVAQGVAGFGMVLASAGWGVTGPTETAQLTDDRRGQYYLDSVVSRSWLFVGVAIVCAVITLILVPSQPAIGLLALLSALFPALSAGFFFVGEHSAIRFLLLETLPRQAGSLVGALLLFVTGNALWFVVIQLLGGVAATAMSSASILGRYSGWRVDLSLSRAILRMREHIPAVSMSAVSTLYVNLPIVVVQIFLPQLTAVYALAERIMRLGLYATRPYVQIAQGYVPRPDPGEQLHRAKRITTLTVYLGLAGGILYAAASPWVGSLLSGGTLHIDYAVSCTLAAALAAMLISQVTGFAVLTTYRMTAALAWSTVAGAIVGALGLIPAALTVGLVGVTTVLALSEIMVLVYQLIVLRRRVFRVAQ</sequence>
<dbReference type="GO" id="GO:0005886">
    <property type="term" value="C:plasma membrane"/>
    <property type="evidence" value="ECO:0007669"/>
    <property type="project" value="UniProtKB-SubCell"/>
</dbReference>
<evidence type="ECO:0000256" key="3">
    <source>
        <dbReference type="ARBA" id="ARBA00022692"/>
    </source>
</evidence>
<feature type="transmembrane region" description="Helical" evidence="6">
    <location>
        <begin position="41"/>
        <end position="65"/>
    </location>
</feature>